<reference evidence="2 3" key="1">
    <citation type="submission" date="2024-05" db="EMBL/GenBank/DDBJ databases">
        <title>Sphingomonas sp. HF-S3 16S ribosomal RNA gene Genome sequencing and assembly.</title>
        <authorList>
            <person name="Lee H."/>
        </authorList>
    </citation>
    <scope>NUCLEOTIDE SEQUENCE [LARGE SCALE GENOMIC DNA]</scope>
    <source>
        <strain evidence="2 3">HF-S3</strain>
    </source>
</reference>
<dbReference type="Proteomes" id="UP001427805">
    <property type="component" value="Unassembled WGS sequence"/>
</dbReference>
<dbReference type="InterPro" id="IPR004360">
    <property type="entry name" value="Glyas_Fos-R_dOase_dom"/>
</dbReference>
<dbReference type="PROSITE" id="PS51819">
    <property type="entry name" value="VOC"/>
    <property type="match status" value="1"/>
</dbReference>
<keyword evidence="3" id="KW-1185">Reference proteome</keyword>
<dbReference type="Gene3D" id="3.10.180.10">
    <property type="entry name" value="2,3-Dihydroxybiphenyl 1,2-Dioxygenase, domain 1"/>
    <property type="match status" value="1"/>
</dbReference>
<dbReference type="RefSeq" id="WP_346246357.1">
    <property type="nucleotide sequence ID" value="NZ_JBDIZK010000004.1"/>
</dbReference>
<feature type="domain" description="VOC" evidence="1">
    <location>
        <begin position="21"/>
        <end position="151"/>
    </location>
</feature>
<accession>A0ABV0B743</accession>
<evidence type="ECO:0000259" key="1">
    <source>
        <dbReference type="PROSITE" id="PS51819"/>
    </source>
</evidence>
<dbReference type="InterPro" id="IPR037523">
    <property type="entry name" value="VOC_core"/>
</dbReference>
<comment type="caution">
    <text evidence="2">The sequence shown here is derived from an EMBL/GenBank/DDBJ whole genome shotgun (WGS) entry which is preliminary data.</text>
</comment>
<dbReference type="EMBL" id="JBDIZK010000004">
    <property type="protein sequence ID" value="MEN3747368.1"/>
    <property type="molecule type" value="Genomic_DNA"/>
</dbReference>
<proteinExistence type="predicted"/>
<dbReference type="SUPFAM" id="SSF54593">
    <property type="entry name" value="Glyoxalase/Bleomycin resistance protein/Dihydroxybiphenyl dioxygenase"/>
    <property type="match status" value="1"/>
</dbReference>
<gene>
    <name evidence="2" type="ORF">TPR58_09320</name>
</gene>
<dbReference type="Pfam" id="PF00903">
    <property type="entry name" value="Glyoxalase"/>
    <property type="match status" value="1"/>
</dbReference>
<sequence>MTTDLLEKAASADALAPFATRLHHTAYVSADQERTRHFYEDVLGIPLTGFWIESETLGGVVHEFSLALYALSDGCALSFFNFADCEIQERNAAKRQGLFVHLALQADEKQQAALRDRLEKAGYQAMMFDHGYARSLYVEDPDGQMLEFCDEPEGMDGVTAIQRAGAHDSLRRWQAGDRAVNNVLARQD</sequence>
<name>A0ABV0B743_9SPHN</name>
<dbReference type="InterPro" id="IPR029068">
    <property type="entry name" value="Glyas_Bleomycin-R_OHBP_Dase"/>
</dbReference>
<organism evidence="2 3">
    <name type="scientific">Sphingomonas rustica</name>
    <dbReference type="NCBI Taxonomy" id="3103142"/>
    <lineage>
        <taxon>Bacteria</taxon>
        <taxon>Pseudomonadati</taxon>
        <taxon>Pseudomonadota</taxon>
        <taxon>Alphaproteobacteria</taxon>
        <taxon>Sphingomonadales</taxon>
        <taxon>Sphingomonadaceae</taxon>
        <taxon>Sphingomonas</taxon>
    </lineage>
</organism>
<evidence type="ECO:0000313" key="3">
    <source>
        <dbReference type="Proteomes" id="UP001427805"/>
    </source>
</evidence>
<protein>
    <submittedName>
        <fullName evidence="2">VOC family protein</fullName>
    </submittedName>
</protein>
<evidence type="ECO:0000313" key="2">
    <source>
        <dbReference type="EMBL" id="MEN3747368.1"/>
    </source>
</evidence>